<dbReference type="RefSeq" id="WP_146215410.1">
    <property type="nucleotide sequence ID" value="NZ_QJJM01000018.1"/>
</dbReference>
<dbReference type="GO" id="GO:0009307">
    <property type="term" value="P:DNA restriction-modification system"/>
    <property type="evidence" value="ECO:0007669"/>
    <property type="project" value="UniProtKB-KW"/>
</dbReference>
<organism evidence="3 4">
    <name type="scientific">Blastomonas natatoria</name>
    <dbReference type="NCBI Taxonomy" id="34015"/>
    <lineage>
        <taxon>Bacteria</taxon>
        <taxon>Pseudomonadati</taxon>
        <taxon>Pseudomonadota</taxon>
        <taxon>Alphaproteobacteria</taxon>
        <taxon>Sphingomonadales</taxon>
        <taxon>Sphingomonadaceae</taxon>
        <taxon>Blastomonas</taxon>
    </lineage>
</organism>
<comment type="caution">
    <text evidence="3">The sequence shown here is derived from an EMBL/GenBank/DDBJ whole genome shotgun (WGS) entry which is preliminary data.</text>
</comment>
<dbReference type="EMBL" id="QJJM01000018">
    <property type="protein sequence ID" value="PXW68327.1"/>
    <property type="molecule type" value="Genomic_DNA"/>
</dbReference>
<gene>
    <name evidence="3" type="ORF">C7451_11850</name>
</gene>
<dbReference type="GO" id="GO:0003677">
    <property type="term" value="F:DNA binding"/>
    <property type="evidence" value="ECO:0007669"/>
    <property type="project" value="UniProtKB-KW"/>
</dbReference>
<dbReference type="PANTHER" id="PTHR30408">
    <property type="entry name" value="TYPE-1 RESTRICTION ENZYME ECOKI SPECIFICITY PROTEIN"/>
    <property type="match status" value="1"/>
</dbReference>
<evidence type="ECO:0000313" key="4">
    <source>
        <dbReference type="Proteomes" id="UP000248014"/>
    </source>
</evidence>
<name>A0A2V3USE3_9SPHN</name>
<dbReference type="InterPro" id="IPR052021">
    <property type="entry name" value="Type-I_RS_S_subunit"/>
</dbReference>
<protein>
    <submittedName>
        <fullName evidence="3">Type I restriction enzyme S subunit</fullName>
    </submittedName>
</protein>
<evidence type="ECO:0000313" key="3">
    <source>
        <dbReference type="EMBL" id="PXW68327.1"/>
    </source>
</evidence>
<dbReference type="PANTHER" id="PTHR30408:SF12">
    <property type="entry name" value="TYPE I RESTRICTION ENZYME MJAVIII SPECIFICITY SUBUNIT"/>
    <property type="match status" value="1"/>
</dbReference>
<dbReference type="OrthoDB" id="164285at2"/>
<dbReference type="SUPFAM" id="SSF116734">
    <property type="entry name" value="DNA methylase specificity domain"/>
    <property type="match status" value="2"/>
</dbReference>
<evidence type="ECO:0000256" key="2">
    <source>
        <dbReference type="ARBA" id="ARBA00023125"/>
    </source>
</evidence>
<keyword evidence="1" id="KW-0680">Restriction system</keyword>
<dbReference type="Gene3D" id="3.90.220.20">
    <property type="entry name" value="DNA methylase specificity domains"/>
    <property type="match status" value="2"/>
</dbReference>
<dbReference type="InterPro" id="IPR044946">
    <property type="entry name" value="Restrct_endonuc_typeI_TRD_sf"/>
</dbReference>
<keyword evidence="2" id="KW-0238">DNA-binding</keyword>
<dbReference type="AlphaFoldDB" id="A0A2V3USE3"/>
<sequence length="379" mass="41165">MSQWPSVPLGELLSPNADRIQLDPDQTYAQVTARLWGKGLALRGRVKGSEIAAAQQNRVSTNQFVISKIDARHGAFGIVPPELNGAVVSSDFPAFNVDSSKALPEYVAWVARTAWFIAICKSASEGSTNRVRLKESRFLGQSIPLPNITEQQAIVRKLGQAASALATRGNAATEVTAEIEATLRAAFARIIADAPRLAMGDIAPLVRRPVSIDPDASYPELGVRSFGKGLFEKPDLIGAELTWQSLYRIEEGDLVFSNIKAWEGAFAVAEREHHCKHGSHRYLTCVPDAIRATAPFLWYYLQSEEGLYQVSKASAGSADRNRTLATKRLQAIKVPVPSLGAQLWFDSLQAKARAANVAQAEATAHLHQLLPAMLGEVFG</sequence>
<keyword evidence="4" id="KW-1185">Reference proteome</keyword>
<reference evidence="3 4" key="1">
    <citation type="submission" date="2018-05" db="EMBL/GenBank/DDBJ databases">
        <title>Genomic Encyclopedia of Type Strains, Phase IV (KMG-IV): sequencing the most valuable type-strain genomes for metagenomic binning, comparative biology and taxonomic classification.</title>
        <authorList>
            <person name="Goeker M."/>
        </authorList>
    </citation>
    <scope>NUCLEOTIDE SEQUENCE [LARGE SCALE GENOMIC DNA]</scope>
    <source>
        <strain evidence="3 4">DSM 3183</strain>
    </source>
</reference>
<proteinExistence type="predicted"/>
<accession>A0A2V3USE3</accession>
<evidence type="ECO:0000256" key="1">
    <source>
        <dbReference type="ARBA" id="ARBA00022747"/>
    </source>
</evidence>
<dbReference type="Proteomes" id="UP000248014">
    <property type="component" value="Unassembled WGS sequence"/>
</dbReference>